<proteinExistence type="predicted"/>
<keyword evidence="2" id="KW-1185">Reference proteome</keyword>
<dbReference type="InterPro" id="IPR038396">
    <property type="entry name" value="SpoIIAA-like_sf"/>
</dbReference>
<dbReference type="InterPro" id="IPR021866">
    <property type="entry name" value="SpoIIAA-like"/>
</dbReference>
<dbReference type="Pfam" id="PF11964">
    <property type="entry name" value="SpoIIAA-like"/>
    <property type="match status" value="1"/>
</dbReference>
<dbReference type="EMBL" id="BMOV01000013">
    <property type="protein sequence ID" value="GGO16767.1"/>
    <property type="molecule type" value="Genomic_DNA"/>
</dbReference>
<gene>
    <name evidence="1" type="ORF">GCM10007972_26200</name>
</gene>
<accession>A0ABQ2LG17</accession>
<organism evidence="1 2">
    <name type="scientific">Iodidimonas muriae</name>
    <dbReference type="NCBI Taxonomy" id="261467"/>
    <lineage>
        <taxon>Bacteria</taxon>
        <taxon>Pseudomonadati</taxon>
        <taxon>Pseudomonadota</taxon>
        <taxon>Alphaproteobacteria</taxon>
        <taxon>Iodidimonadales</taxon>
        <taxon>Iodidimonadaceae</taxon>
        <taxon>Iodidimonas</taxon>
    </lineage>
</organism>
<comment type="caution">
    <text evidence="1">The sequence shown here is derived from an EMBL/GenBank/DDBJ whole genome shotgun (WGS) entry which is preliminary data.</text>
</comment>
<protein>
    <recommendedName>
        <fullName evidence="3">STAS/SEC14 domain-containing protein</fullName>
    </recommendedName>
</protein>
<dbReference type="InterPro" id="IPR036513">
    <property type="entry name" value="STAS_dom_sf"/>
</dbReference>
<dbReference type="RefSeq" id="WP_188874079.1">
    <property type="nucleotide sequence ID" value="NZ_BMOV01000013.1"/>
</dbReference>
<reference evidence="2" key="1">
    <citation type="journal article" date="2019" name="Int. J. Syst. Evol. Microbiol.">
        <title>The Global Catalogue of Microorganisms (GCM) 10K type strain sequencing project: providing services to taxonomists for standard genome sequencing and annotation.</title>
        <authorList>
            <consortium name="The Broad Institute Genomics Platform"/>
            <consortium name="The Broad Institute Genome Sequencing Center for Infectious Disease"/>
            <person name="Wu L."/>
            <person name="Ma J."/>
        </authorList>
    </citation>
    <scope>NUCLEOTIDE SEQUENCE [LARGE SCALE GENOMIC DNA]</scope>
    <source>
        <strain evidence="2">JCM 17843</strain>
    </source>
</reference>
<evidence type="ECO:0008006" key="3">
    <source>
        <dbReference type="Google" id="ProtNLM"/>
    </source>
</evidence>
<sequence length="124" mass="14292">MIRILKGFPKNALGVSHVGHVSAEDYAHILLPEIEKRIRRYGNVRLLVRISDDFQGFEPGAIWSDAKLGLRHWLDFSRLALVSDLRWLRDSTLFFGAFFPHPLKVFADDEFEAARAWLLKEESA</sequence>
<evidence type="ECO:0000313" key="2">
    <source>
        <dbReference type="Proteomes" id="UP000602381"/>
    </source>
</evidence>
<dbReference type="SUPFAM" id="SSF52091">
    <property type="entry name" value="SpoIIaa-like"/>
    <property type="match status" value="1"/>
</dbReference>
<dbReference type="Proteomes" id="UP000602381">
    <property type="component" value="Unassembled WGS sequence"/>
</dbReference>
<name>A0ABQ2LG17_9PROT</name>
<evidence type="ECO:0000313" key="1">
    <source>
        <dbReference type="EMBL" id="GGO16767.1"/>
    </source>
</evidence>
<dbReference type="Gene3D" id="3.40.50.10600">
    <property type="entry name" value="SpoIIaa-like domains"/>
    <property type="match status" value="1"/>
</dbReference>